<keyword evidence="5" id="KW-0479">Metal-binding</keyword>
<comment type="caution">
    <text evidence="7">The sequence shown here is derived from an EMBL/GenBank/DDBJ whole genome shotgun (WGS) entry which is preliminary data.</text>
</comment>
<feature type="binding site" evidence="5">
    <location>
        <position position="79"/>
    </location>
    <ligand>
        <name>Zn(2+)</name>
        <dbReference type="ChEBI" id="CHEBI:29105"/>
    </ligand>
</feature>
<evidence type="ECO:0000313" key="7">
    <source>
        <dbReference type="EMBL" id="GED04831.1"/>
    </source>
</evidence>
<evidence type="ECO:0000256" key="2">
    <source>
        <dbReference type="ARBA" id="ARBA00022692"/>
    </source>
</evidence>
<dbReference type="EMBL" id="BJNY01000001">
    <property type="protein sequence ID" value="GED04831.1"/>
    <property type="molecule type" value="Genomic_DNA"/>
</dbReference>
<dbReference type="GO" id="GO:0046872">
    <property type="term" value="F:metal ion binding"/>
    <property type="evidence" value="ECO:0007669"/>
    <property type="project" value="UniProtKB-KW"/>
</dbReference>
<reference evidence="7 8" key="1">
    <citation type="submission" date="2019-06" db="EMBL/GenBank/DDBJ databases">
        <title>Whole genome shotgun sequence of Glutamicibacter uratoxydans NBRC 15515.</title>
        <authorList>
            <person name="Hosoyama A."/>
            <person name="Uohara A."/>
            <person name="Ohji S."/>
            <person name="Ichikawa N."/>
        </authorList>
    </citation>
    <scope>NUCLEOTIDE SEQUENCE [LARGE SCALE GENOMIC DNA]</scope>
    <source>
        <strain evidence="7 8">NBRC 15515</strain>
    </source>
</reference>
<keyword evidence="2 6" id="KW-0812">Transmembrane</keyword>
<evidence type="ECO:0000313" key="8">
    <source>
        <dbReference type="Proteomes" id="UP000316612"/>
    </source>
</evidence>
<dbReference type="AlphaFoldDB" id="A0A4Y4DQR9"/>
<evidence type="ECO:0000256" key="1">
    <source>
        <dbReference type="ARBA" id="ARBA00004141"/>
    </source>
</evidence>
<feature type="transmembrane region" description="Helical" evidence="6">
    <location>
        <begin position="147"/>
        <end position="166"/>
    </location>
</feature>
<dbReference type="Pfam" id="PF03006">
    <property type="entry name" value="HlyIII"/>
    <property type="match status" value="1"/>
</dbReference>
<feature type="transmembrane region" description="Helical" evidence="6">
    <location>
        <begin position="209"/>
        <end position="230"/>
    </location>
</feature>
<gene>
    <name evidence="7" type="ORF">AUR04nite_03630</name>
</gene>
<evidence type="ECO:0000256" key="4">
    <source>
        <dbReference type="ARBA" id="ARBA00023136"/>
    </source>
</evidence>
<feature type="transmembrane region" description="Helical" evidence="6">
    <location>
        <begin position="122"/>
        <end position="141"/>
    </location>
</feature>
<feature type="transmembrane region" description="Helical" evidence="6">
    <location>
        <begin position="173"/>
        <end position="194"/>
    </location>
</feature>
<keyword evidence="8" id="KW-1185">Reference proteome</keyword>
<evidence type="ECO:0000256" key="5">
    <source>
        <dbReference type="PIRSR" id="PIRSR604254-1"/>
    </source>
</evidence>
<dbReference type="GO" id="GO:0016020">
    <property type="term" value="C:membrane"/>
    <property type="evidence" value="ECO:0007669"/>
    <property type="project" value="UniProtKB-SubCell"/>
</dbReference>
<dbReference type="OrthoDB" id="9813689at2"/>
<accession>A0A4Y4DQR9</accession>
<sequence>MTSSTLPGSKRARHPLKKFDAQGTERTRWRGLIHAWSTPLIIVMGILLIVLAEGRLAEWTTAVFALSSITLFGTSALYHRGHWTEKVMGLFRRADHANIFLLIAGTYTPVAALTLAPKQAMIVLGIIWTGALAGIAVKALWPWAPRWIGVSLYILLGWGAVMYLPAFWAANPAVMILIVAGGLAYTVGAVFYATKRPNPLPKIFGFHELFHACTIVAFLCHWTAVLLVAIR</sequence>
<dbReference type="PANTHER" id="PTHR20855">
    <property type="entry name" value="ADIPOR/PROGESTIN RECEPTOR-RELATED"/>
    <property type="match status" value="1"/>
</dbReference>
<keyword evidence="3 6" id="KW-1133">Transmembrane helix</keyword>
<proteinExistence type="predicted"/>
<comment type="subcellular location">
    <subcellularLocation>
        <location evidence="1">Membrane</location>
        <topology evidence="1">Multi-pass membrane protein</topology>
    </subcellularLocation>
</comment>
<feature type="transmembrane region" description="Helical" evidence="6">
    <location>
        <begin position="33"/>
        <end position="52"/>
    </location>
</feature>
<protein>
    <recommendedName>
        <fullName evidence="9">DNA-binding protein</fullName>
    </recommendedName>
</protein>
<evidence type="ECO:0000256" key="6">
    <source>
        <dbReference type="SAM" id="Phobius"/>
    </source>
</evidence>
<dbReference type="RefSeq" id="WP_141361332.1">
    <property type="nucleotide sequence ID" value="NZ_BAAAJL010000007.1"/>
</dbReference>
<evidence type="ECO:0000256" key="3">
    <source>
        <dbReference type="ARBA" id="ARBA00022989"/>
    </source>
</evidence>
<dbReference type="Proteomes" id="UP000316612">
    <property type="component" value="Unassembled WGS sequence"/>
</dbReference>
<dbReference type="InterPro" id="IPR004254">
    <property type="entry name" value="AdipoR/HlyIII-related"/>
</dbReference>
<name>A0A4Y4DQR9_GLUUR</name>
<keyword evidence="5" id="KW-0862">Zinc</keyword>
<feature type="binding site" evidence="5">
    <location>
        <position position="211"/>
    </location>
    <ligand>
        <name>Zn(2+)</name>
        <dbReference type="ChEBI" id="CHEBI:29105"/>
    </ligand>
</feature>
<feature type="transmembrane region" description="Helical" evidence="6">
    <location>
        <begin position="98"/>
        <end position="115"/>
    </location>
</feature>
<keyword evidence="4 6" id="KW-0472">Membrane</keyword>
<feature type="transmembrane region" description="Helical" evidence="6">
    <location>
        <begin position="59"/>
        <end position="78"/>
    </location>
</feature>
<evidence type="ECO:0008006" key="9">
    <source>
        <dbReference type="Google" id="ProtNLM"/>
    </source>
</evidence>
<organism evidence="7 8">
    <name type="scientific">Glutamicibacter uratoxydans</name>
    <name type="common">Arthrobacter uratoxydans</name>
    <dbReference type="NCBI Taxonomy" id="43667"/>
    <lineage>
        <taxon>Bacteria</taxon>
        <taxon>Bacillati</taxon>
        <taxon>Actinomycetota</taxon>
        <taxon>Actinomycetes</taxon>
        <taxon>Micrococcales</taxon>
        <taxon>Micrococcaceae</taxon>
        <taxon>Glutamicibacter</taxon>
    </lineage>
</organism>
<feature type="binding site" evidence="5">
    <location>
        <position position="207"/>
    </location>
    <ligand>
        <name>Zn(2+)</name>
        <dbReference type="ChEBI" id="CHEBI:29105"/>
    </ligand>
</feature>
<dbReference type="PANTHER" id="PTHR20855:SF3">
    <property type="entry name" value="LD03007P"/>
    <property type="match status" value="1"/>
</dbReference>